<dbReference type="Proteomes" id="UP000282837">
    <property type="component" value="Unassembled WGS sequence"/>
</dbReference>
<dbReference type="InterPro" id="IPR020904">
    <property type="entry name" value="Sc_DH/Rdtase_CS"/>
</dbReference>
<proteinExistence type="inferred from homology"/>
<dbReference type="SUPFAM" id="SSF51735">
    <property type="entry name" value="NAD(P)-binding Rossmann-fold domains"/>
    <property type="match status" value="1"/>
</dbReference>
<evidence type="ECO:0000256" key="2">
    <source>
        <dbReference type="ARBA" id="ARBA00023002"/>
    </source>
</evidence>
<dbReference type="PROSITE" id="PS00061">
    <property type="entry name" value="ADH_SHORT"/>
    <property type="match status" value="1"/>
</dbReference>
<dbReference type="GO" id="GO:0016491">
    <property type="term" value="F:oxidoreductase activity"/>
    <property type="evidence" value="ECO:0007669"/>
    <property type="project" value="UniProtKB-KW"/>
</dbReference>
<keyword evidence="4" id="KW-1185">Reference proteome</keyword>
<comment type="caution">
    <text evidence="3">The sequence shown here is derived from an EMBL/GenBank/DDBJ whole genome shotgun (WGS) entry which is preliminary data.</text>
</comment>
<keyword evidence="2" id="KW-0560">Oxidoreductase</keyword>
<dbReference type="FunFam" id="3.40.50.720:FF:000084">
    <property type="entry name" value="Short-chain dehydrogenase reductase"/>
    <property type="match status" value="1"/>
</dbReference>
<dbReference type="PRINTS" id="PR00081">
    <property type="entry name" value="GDHRDH"/>
</dbReference>
<accession>A0A437N670</accession>
<dbReference type="RefSeq" id="WP_127708563.1">
    <property type="nucleotide sequence ID" value="NZ_SACO01000005.1"/>
</dbReference>
<dbReference type="EMBL" id="SACO01000005">
    <property type="protein sequence ID" value="RVU05426.1"/>
    <property type="molecule type" value="Genomic_DNA"/>
</dbReference>
<dbReference type="Pfam" id="PF13561">
    <property type="entry name" value="adh_short_C2"/>
    <property type="match status" value="1"/>
</dbReference>
<dbReference type="PANTHER" id="PTHR24321:SF14">
    <property type="entry name" value="SHORT-CHAIN TYPE DEHYDROGENASE_REDUCTASE BLR2146-RELATED"/>
    <property type="match status" value="1"/>
</dbReference>
<dbReference type="InterPro" id="IPR002347">
    <property type="entry name" value="SDR_fam"/>
</dbReference>
<dbReference type="AlphaFoldDB" id="A0A437N670"/>
<protein>
    <submittedName>
        <fullName evidence="3">SDR family oxidoreductase</fullName>
    </submittedName>
</protein>
<evidence type="ECO:0000256" key="1">
    <source>
        <dbReference type="ARBA" id="ARBA00006484"/>
    </source>
</evidence>
<evidence type="ECO:0000313" key="3">
    <source>
        <dbReference type="EMBL" id="RVU05426.1"/>
    </source>
</evidence>
<dbReference type="PANTHER" id="PTHR24321">
    <property type="entry name" value="DEHYDROGENASES, SHORT CHAIN"/>
    <property type="match status" value="1"/>
</dbReference>
<reference evidence="3 4" key="1">
    <citation type="submission" date="2019-01" db="EMBL/GenBank/DDBJ databases">
        <authorList>
            <person name="Chen W.-M."/>
        </authorList>
    </citation>
    <scope>NUCLEOTIDE SEQUENCE [LARGE SCALE GENOMIC DNA]</scope>
    <source>
        <strain evidence="3 4">FSY-9</strain>
    </source>
</reference>
<evidence type="ECO:0000313" key="4">
    <source>
        <dbReference type="Proteomes" id="UP000282837"/>
    </source>
</evidence>
<sequence length="270" mass="28128">MPTDAIRLDGKVAIITGGAGGIGAATARLMSMRGARVAIADIAFDRAQTVASAIPDALAIHLDLEDEASVEAMVAQTVSHFGRLDILHNNAALLGPDIAQADGNIEHMATALWDRTYAVNVRGTMIACRAALPHLRATKGNIVNTVSSLALQGHMIQAAYSSSKAAIIQMTRAIAASHGRMGVRCNAVAPGMTMTPALREAFPPALRQVVEDETLRDQLGDPQDIAEAVAFLASDAARNITGHVIECDGGGTSHVPGLGGFRAFFEGMGQ</sequence>
<dbReference type="OrthoDB" id="7064009at2"/>
<organism evidence="3 4">
    <name type="scientific">Novosphingobium umbonatum</name>
    <dbReference type="NCBI Taxonomy" id="1908524"/>
    <lineage>
        <taxon>Bacteria</taxon>
        <taxon>Pseudomonadati</taxon>
        <taxon>Pseudomonadota</taxon>
        <taxon>Alphaproteobacteria</taxon>
        <taxon>Sphingomonadales</taxon>
        <taxon>Sphingomonadaceae</taxon>
        <taxon>Novosphingobium</taxon>
    </lineage>
</organism>
<name>A0A437N670_9SPHN</name>
<dbReference type="PRINTS" id="PR00080">
    <property type="entry name" value="SDRFAMILY"/>
</dbReference>
<dbReference type="CDD" id="cd05233">
    <property type="entry name" value="SDR_c"/>
    <property type="match status" value="1"/>
</dbReference>
<dbReference type="Gene3D" id="3.40.50.720">
    <property type="entry name" value="NAD(P)-binding Rossmann-like Domain"/>
    <property type="match status" value="1"/>
</dbReference>
<gene>
    <name evidence="3" type="ORF">EOE18_08990</name>
</gene>
<comment type="similarity">
    <text evidence="1">Belongs to the short-chain dehydrogenases/reductases (SDR) family.</text>
</comment>
<dbReference type="InterPro" id="IPR036291">
    <property type="entry name" value="NAD(P)-bd_dom_sf"/>
</dbReference>